<dbReference type="Proteomes" id="UP000319700">
    <property type="component" value="Unassembled WGS sequence"/>
</dbReference>
<gene>
    <name evidence="2" type="ORF">EAH81_22390</name>
</gene>
<feature type="transmembrane region" description="Helical" evidence="1">
    <location>
        <begin position="71"/>
        <end position="92"/>
    </location>
</feature>
<keyword evidence="1" id="KW-0812">Transmembrane</keyword>
<reference evidence="2 3" key="1">
    <citation type="journal article" date="2019" name="Environ. Microbiol.">
        <title>Species interactions and distinct microbial communities in high Arctic permafrost affected cryosols are associated with the CH4 and CO2 gas fluxes.</title>
        <authorList>
            <person name="Altshuler I."/>
            <person name="Hamel J."/>
            <person name="Turney S."/>
            <person name="Magnuson E."/>
            <person name="Levesque R."/>
            <person name="Greer C."/>
            <person name="Whyte L.G."/>
        </authorList>
    </citation>
    <scope>NUCLEOTIDE SEQUENCE [LARGE SCALE GENOMIC DNA]</scope>
    <source>
        <strain evidence="2 3">42</strain>
    </source>
</reference>
<comment type="caution">
    <text evidence="2">The sequence shown here is derived from an EMBL/GenBank/DDBJ whole genome shotgun (WGS) entry which is preliminary data.</text>
</comment>
<accession>A0A502EBP0</accession>
<keyword evidence="1" id="KW-1133">Transmembrane helix</keyword>
<keyword evidence="3" id="KW-1185">Reference proteome</keyword>
<dbReference type="AlphaFoldDB" id="A0A502EBP0"/>
<proteinExistence type="predicted"/>
<evidence type="ECO:0000313" key="2">
    <source>
        <dbReference type="EMBL" id="TPG34827.1"/>
    </source>
</evidence>
<feature type="transmembrane region" description="Helical" evidence="1">
    <location>
        <begin position="113"/>
        <end position="134"/>
    </location>
</feature>
<dbReference type="RefSeq" id="WP_140511159.1">
    <property type="nucleotide sequence ID" value="NZ_RCZH01000018.1"/>
</dbReference>
<dbReference type="OrthoDB" id="954677at2"/>
<evidence type="ECO:0000313" key="3">
    <source>
        <dbReference type="Proteomes" id="UP000319700"/>
    </source>
</evidence>
<protein>
    <submittedName>
        <fullName evidence="2">Uncharacterized protein</fullName>
    </submittedName>
</protein>
<dbReference type="EMBL" id="RCZH01000018">
    <property type="protein sequence ID" value="TPG34827.1"/>
    <property type="molecule type" value="Genomic_DNA"/>
</dbReference>
<organism evidence="2 3">
    <name type="scientific">Flavobacterium pectinovorum</name>
    <dbReference type="NCBI Taxonomy" id="29533"/>
    <lineage>
        <taxon>Bacteria</taxon>
        <taxon>Pseudomonadati</taxon>
        <taxon>Bacteroidota</taxon>
        <taxon>Flavobacteriia</taxon>
        <taxon>Flavobacteriales</taxon>
        <taxon>Flavobacteriaceae</taxon>
        <taxon>Flavobacterium</taxon>
    </lineage>
</organism>
<feature type="transmembrane region" description="Helical" evidence="1">
    <location>
        <begin position="146"/>
        <end position="165"/>
    </location>
</feature>
<feature type="transmembrane region" description="Helical" evidence="1">
    <location>
        <begin position="42"/>
        <end position="59"/>
    </location>
</feature>
<name>A0A502EBP0_9FLAO</name>
<sequence length="181" mass="21008">MELENLKSEYQNTGKVVLSKTDIEKIILENNHPVLKGIKIQLLIETVLWAIFLAVYYNIFDGHLKSPLWNFLLVVSIIFILIHNVLGFQIIGNPINGETILESLKNYLIKIKNYAVISIATRVFAILMLLGYFISTISLTNEKLVSLSFISLVIPVQIYLLYRVWAKRKRRINKMFQRLKE</sequence>
<evidence type="ECO:0000256" key="1">
    <source>
        <dbReference type="SAM" id="Phobius"/>
    </source>
</evidence>
<keyword evidence="1" id="KW-0472">Membrane</keyword>